<dbReference type="EMBL" id="JAPHNI010000134">
    <property type="protein sequence ID" value="KAJ8115551.1"/>
    <property type="molecule type" value="Genomic_DNA"/>
</dbReference>
<gene>
    <name evidence="1" type="ORF">OPT61_g2836</name>
</gene>
<protein>
    <submittedName>
        <fullName evidence="1">Uncharacterized protein</fullName>
    </submittedName>
</protein>
<dbReference type="Proteomes" id="UP001153331">
    <property type="component" value="Unassembled WGS sequence"/>
</dbReference>
<evidence type="ECO:0000313" key="2">
    <source>
        <dbReference type="Proteomes" id="UP001153331"/>
    </source>
</evidence>
<comment type="caution">
    <text evidence="1">The sequence shown here is derived from an EMBL/GenBank/DDBJ whole genome shotgun (WGS) entry which is preliminary data.</text>
</comment>
<organism evidence="1 2">
    <name type="scientific">Boeremia exigua</name>
    <dbReference type="NCBI Taxonomy" id="749465"/>
    <lineage>
        <taxon>Eukaryota</taxon>
        <taxon>Fungi</taxon>
        <taxon>Dikarya</taxon>
        <taxon>Ascomycota</taxon>
        <taxon>Pezizomycotina</taxon>
        <taxon>Dothideomycetes</taxon>
        <taxon>Pleosporomycetidae</taxon>
        <taxon>Pleosporales</taxon>
        <taxon>Pleosporineae</taxon>
        <taxon>Didymellaceae</taxon>
        <taxon>Boeremia</taxon>
    </lineage>
</organism>
<proteinExistence type="predicted"/>
<sequence>MTMSELPPFSRTRLLQCDRSRLFYMIAQLALQFLMLGNTGLAMRVVTKVNNYDYCHDQSVVVLPLHLIWDRLGSWPDGEEEGVRKGLEEERKRECGKASARERNKNCGGHPDVKS</sequence>
<name>A0ACC2IK34_9PLEO</name>
<reference evidence="1" key="1">
    <citation type="submission" date="2022-11" db="EMBL/GenBank/DDBJ databases">
        <title>Genome Sequence of Boeremia exigua.</title>
        <authorList>
            <person name="Buettner E."/>
        </authorList>
    </citation>
    <scope>NUCLEOTIDE SEQUENCE</scope>
    <source>
        <strain evidence="1">CU02</strain>
    </source>
</reference>
<accession>A0ACC2IK34</accession>
<evidence type="ECO:0000313" key="1">
    <source>
        <dbReference type="EMBL" id="KAJ8115551.1"/>
    </source>
</evidence>
<keyword evidence="2" id="KW-1185">Reference proteome</keyword>